<keyword evidence="1" id="KW-0175">Coiled coil</keyword>
<name>A0A8T1VV89_9STRA</name>
<dbReference type="Proteomes" id="UP000694044">
    <property type="component" value="Unassembled WGS sequence"/>
</dbReference>
<accession>A0A8T1VV89</accession>
<dbReference type="EMBL" id="JAGDFM010000177">
    <property type="protein sequence ID" value="KAG7383434.1"/>
    <property type="molecule type" value="Genomic_DNA"/>
</dbReference>
<gene>
    <name evidence="2" type="ORF">PHYPSEUDO_003674</name>
</gene>
<organism evidence="2 3">
    <name type="scientific">Phytophthora pseudosyringae</name>
    <dbReference type="NCBI Taxonomy" id="221518"/>
    <lineage>
        <taxon>Eukaryota</taxon>
        <taxon>Sar</taxon>
        <taxon>Stramenopiles</taxon>
        <taxon>Oomycota</taxon>
        <taxon>Peronosporomycetes</taxon>
        <taxon>Peronosporales</taxon>
        <taxon>Peronosporaceae</taxon>
        <taxon>Phytophthora</taxon>
    </lineage>
</organism>
<dbReference type="AlphaFoldDB" id="A0A8T1VV89"/>
<sequence>MGETKMEGVTNFASPPAPAYRYIVELKNDKLSISMEDLESKKQWYKGDMSVADYATSANTIPDATPLDYVECFRDALESDLDDSSHMQRQLTVLKGDVLQLELTMHIKFLRFAWAAKFAFDLDPVAVERIDVLESKLRDQKEELEKLRQEVKTIESTSFIQTTATSRLDNGNLCWDSLDSDEFVVNGDDGTVKRCLPGVYTIQAFVQCAPITYAQKTQLQNNGVDIQIHCCIYADGNYSSTPLGITMYFNEGDELSVACDMEVGSSYLSVVRLGG</sequence>
<comment type="caution">
    <text evidence="2">The sequence shown here is derived from an EMBL/GenBank/DDBJ whole genome shotgun (WGS) entry which is preliminary data.</text>
</comment>
<evidence type="ECO:0000313" key="3">
    <source>
        <dbReference type="Proteomes" id="UP000694044"/>
    </source>
</evidence>
<proteinExistence type="predicted"/>
<dbReference type="OrthoDB" id="100955at2759"/>
<protein>
    <submittedName>
        <fullName evidence="2">Uncharacterized protein</fullName>
    </submittedName>
</protein>
<evidence type="ECO:0000256" key="1">
    <source>
        <dbReference type="SAM" id="Coils"/>
    </source>
</evidence>
<reference evidence="2" key="1">
    <citation type="submission" date="2021-02" db="EMBL/GenBank/DDBJ databases">
        <authorList>
            <person name="Palmer J.M."/>
        </authorList>
    </citation>
    <scope>NUCLEOTIDE SEQUENCE</scope>
    <source>
        <strain evidence="2">SCRP734</strain>
    </source>
</reference>
<evidence type="ECO:0000313" key="2">
    <source>
        <dbReference type="EMBL" id="KAG7383434.1"/>
    </source>
</evidence>
<keyword evidence="3" id="KW-1185">Reference proteome</keyword>
<feature type="coiled-coil region" evidence="1">
    <location>
        <begin position="130"/>
        <end position="157"/>
    </location>
</feature>